<feature type="non-terminal residue" evidence="2">
    <location>
        <position position="1"/>
    </location>
</feature>
<feature type="compositionally biased region" description="Low complexity" evidence="1">
    <location>
        <begin position="337"/>
        <end position="357"/>
    </location>
</feature>
<proteinExistence type="predicted"/>
<protein>
    <submittedName>
        <fullName evidence="2">Uncharacterized protein</fullName>
    </submittedName>
</protein>
<feature type="compositionally biased region" description="Polar residues" evidence="1">
    <location>
        <begin position="287"/>
        <end position="300"/>
    </location>
</feature>
<feature type="region of interest" description="Disordered" evidence="1">
    <location>
        <begin position="337"/>
        <end position="362"/>
    </location>
</feature>
<dbReference type="AlphaFoldDB" id="A0A448XMA9"/>
<dbReference type="EMBL" id="CAAALY010263841">
    <property type="protein sequence ID" value="VEL40140.1"/>
    <property type="molecule type" value="Genomic_DNA"/>
</dbReference>
<evidence type="ECO:0000313" key="3">
    <source>
        <dbReference type="Proteomes" id="UP000784294"/>
    </source>
</evidence>
<evidence type="ECO:0000256" key="1">
    <source>
        <dbReference type="SAM" id="MobiDB-lite"/>
    </source>
</evidence>
<name>A0A448XMA9_9PLAT</name>
<feature type="region of interest" description="Disordered" evidence="1">
    <location>
        <begin position="283"/>
        <end position="309"/>
    </location>
</feature>
<sequence>MKLLTGYPSILFDHCSTSISASSNTNNTGSSSGTNLPVSQPSSMLSAKFSLLQYLRNAGSRAAAVSRGPDSEPDHGQLGIGLTTCLGSSCSTSSQLMPDNHHIGGIGISDSSNSSSGTIVRGDSDVAAVDNAGLVLHTPSYIDVGPRSWNRPMSTFVSSLSSNPPCADATVPLTSSTHSSRRIGQIPSLSELINPPPAPPPSLACTSRARSRGLTRASALSAILSNLRQSPSPLGQIGSASRPISLDDSVQIIRTELPPAPSPSVPSAVTRSSIRLAPLPVAPSSRVLRSSTRQRLTTPGISPVLSPSSIAQVTSSSASSSLSPSLLLRLTSALSRRPRSSLSSGSRASSSIGSRGLATRHSEHTITAAAAAQEVRRALT</sequence>
<evidence type="ECO:0000313" key="2">
    <source>
        <dbReference type="EMBL" id="VEL40140.1"/>
    </source>
</evidence>
<accession>A0A448XMA9</accession>
<organism evidence="2 3">
    <name type="scientific">Protopolystoma xenopodis</name>
    <dbReference type="NCBI Taxonomy" id="117903"/>
    <lineage>
        <taxon>Eukaryota</taxon>
        <taxon>Metazoa</taxon>
        <taxon>Spiralia</taxon>
        <taxon>Lophotrochozoa</taxon>
        <taxon>Platyhelminthes</taxon>
        <taxon>Monogenea</taxon>
        <taxon>Polyopisthocotylea</taxon>
        <taxon>Polystomatidea</taxon>
        <taxon>Polystomatidae</taxon>
        <taxon>Protopolystoma</taxon>
    </lineage>
</organism>
<comment type="caution">
    <text evidence="2">The sequence shown here is derived from an EMBL/GenBank/DDBJ whole genome shotgun (WGS) entry which is preliminary data.</text>
</comment>
<keyword evidence="3" id="KW-1185">Reference proteome</keyword>
<reference evidence="2" key="1">
    <citation type="submission" date="2018-11" db="EMBL/GenBank/DDBJ databases">
        <authorList>
            <consortium name="Pathogen Informatics"/>
        </authorList>
    </citation>
    <scope>NUCLEOTIDE SEQUENCE</scope>
</reference>
<dbReference type="Proteomes" id="UP000784294">
    <property type="component" value="Unassembled WGS sequence"/>
</dbReference>
<gene>
    <name evidence="2" type="ORF">PXEA_LOCUS33580</name>
</gene>